<dbReference type="Gene3D" id="3.40.50.880">
    <property type="match status" value="1"/>
</dbReference>
<dbReference type="PANTHER" id="PTHR37947:SF1">
    <property type="entry name" value="BLL2462 PROTEIN"/>
    <property type="match status" value="1"/>
</dbReference>
<accession>A0A8J6IGY7</accession>
<dbReference type="RefSeq" id="WP_186488433.1">
    <property type="nucleotide sequence ID" value="NZ_JACOGI010000002.1"/>
</dbReference>
<reference evidence="2" key="1">
    <citation type="submission" date="2020-08" db="EMBL/GenBank/DDBJ databases">
        <authorList>
            <person name="Liu C."/>
            <person name="Sun Q."/>
        </authorList>
    </citation>
    <scope>NUCLEOTIDE SEQUENCE</scope>
    <source>
        <strain evidence="2">NSJ-65</strain>
    </source>
</reference>
<dbReference type="Pfam" id="PF07090">
    <property type="entry name" value="GATase1_like"/>
    <property type="match status" value="1"/>
</dbReference>
<evidence type="ECO:0000313" key="2">
    <source>
        <dbReference type="EMBL" id="MBC3516920.1"/>
    </source>
</evidence>
<dbReference type="PANTHER" id="PTHR37947">
    <property type="entry name" value="BLL2462 PROTEIN"/>
    <property type="match status" value="1"/>
</dbReference>
<organism evidence="2 3">
    <name type="scientific">Neobittarella massiliensis</name>
    <name type="common">ex Bilen et al. 2018</name>
    <dbReference type="NCBI Taxonomy" id="2041842"/>
    <lineage>
        <taxon>Bacteria</taxon>
        <taxon>Bacillati</taxon>
        <taxon>Bacillota</taxon>
        <taxon>Clostridia</taxon>
        <taxon>Eubacteriales</taxon>
        <taxon>Oscillospiraceae</taxon>
        <taxon>Neobittarella (ex Bilen et al. 2018)</taxon>
    </lineage>
</organism>
<dbReference type="AlphaFoldDB" id="A0A8J6IGY7"/>
<protein>
    <submittedName>
        <fullName evidence="2">Cytoplasmic protein</fullName>
    </submittedName>
</protein>
<proteinExistence type="predicted"/>
<name>A0A8J6IGY7_9FIRM</name>
<keyword evidence="3" id="KW-1185">Reference proteome</keyword>
<dbReference type="SUPFAM" id="SSF52317">
    <property type="entry name" value="Class I glutamine amidotransferase-like"/>
    <property type="match status" value="1"/>
</dbReference>
<dbReference type="Proteomes" id="UP000597668">
    <property type="component" value="Unassembled WGS sequence"/>
</dbReference>
<gene>
    <name evidence="2" type="ORF">H8K20_10980</name>
</gene>
<dbReference type="InterPro" id="IPR010768">
    <property type="entry name" value="GATase1-like"/>
</dbReference>
<dbReference type="EMBL" id="JACOGI010000002">
    <property type="protein sequence ID" value="MBC3516920.1"/>
    <property type="molecule type" value="Genomic_DNA"/>
</dbReference>
<dbReference type="CDD" id="cd03143">
    <property type="entry name" value="A4_beta-galactosidase_middle_domain"/>
    <property type="match status" value="1"/>
</dbReference>
<dbReference type="InterPro" id="IPR029062">
    <property type="entry name" value="Class_I_gatase-like"/>
</dbReference>
<comment type="caution">
    <text evidence="2">The sequence shown here is derived from an EMBL/GenBank/DDBJ whole genome shotgun (WGS) entry which is preliminary data.</text>
</comment>
<evidence type="ECO:0000313" key="3">
    <source>
        <dbReference type="Proteomes" id="UP000597668"/>
    </source>
</evidence>
<feature type="domain" description="Putative glutamine amidotransferase" evidence="1">
    <location>
        <begin position="5"/>
        <end position="246"/>
    </location>
</feature>
<evidence type="ECO:0000259" key="1">
    <source>
        <dbReference type="Pfam" id="PF07090"/>
    </source>
</evidence>
<sequence length="249" mass="28102">MAKTKVLFVGESWFITTIETKGFDQFTIGGYETEIQRVIDALGDDFEVTHMPAHEALNSFPETLEELQQYDVIMISDVGANTFLLNPKTFQRSLRTANRLDLIAEFVRQGGGFAMIGGYLTFMGIEGKGKYKGTVIEDILPVELLPGDDRQEHPEGIMLHCDADKSELLRGMPAQSSYLLGYNKLIPKPQAQVLIDYQGDPMLACWECGEGRVFTWASDCAPHWMPVEFCESDFNKTMWRNMTAWAAHK</sequence>